<name>A0A316VLW2_9BASI</name>
<feature type="compositionally biased region" description="Pro residues" evidence="1">
    <location>
        <begin position="26"/>
        <end position="38"/>
    </location>
</feature>
<protein>
    <submittedName>
        <fullName evidence="3">Uncharacterized protein</fullName>
    </submittedName>
</protein>
<keyword evidence="2" id="KW-0732">Signal</keyword>
<evidence type="ECO:0000256" key="2">
    <source>
        <dbReference type="SAM" id="SignalP"/>
    </source>
</evidence>
<organism evidence="3 4">
    <name type="scientific">Meira miltonrushii</name>
    <dbReference type="NCBI Taxonomy" id="1280837"/>
    <lineage>
        <taxon>Eukaryota</taxon>
        <taxon>Fungi</taxon>
        <taxon>Dikarya</taxon>
        <taxon>Basidiomycota</taxon>
        <taxon>Ustilaginomycotina</taxon>
        <taxon>Exobasidiomycetes</taxon>
        <taxon>Exobasidiales</taxon>
        <taxon>Brachybasidiaceae</taxon>
        <taxon>Meira</taxon>
    </lineage>
</organism>
<evidence type="ECO:0000256" key="1">
    <source>
        <dbReference type="SAM" id="MobiDB-lite"/>
    </source>
</evidence>
<feature type="region of interest" description="Disordered" evidence="1">
    <location>
        <begin position="24"/>
        <end position="45"/>
    </location>
</feature>
<feature type="chain" id="PRO_5016458606" evidence="2">
    <location>
        <begin position="24"/>
        <end position="83"/>
    </location>
</feature>
<sequence length="83" mass="9069">MFPSSYKFFTAFIIITIFQTVNGTPIPGPAPNPDPSPAQPLQDPNHDCKLWGTKTCARLCSRGMSVVDDAACGGCEFDEMQWT</sequence>
<dbReference type="EMBL" id="KZ819602">
    <property type="protein sequence ID" value="PWN38556.1"/>
    <property type="molecule type" value="Genomic_DNA"/>
</dbReference>
<dbReference type="Proteomes" id="UP000245771">
    <property type="component" value="Unassembled WGS sequence"/>
</dbReference>
<proteinExistence type="predicted"/>
<dbReference type="AlphaFoldDB" id="A0A316VLW2"/>
<dbReference type="InParanoid" id="A0A316VLW2"/>
<dbReference type="GeneID" id="37022560"/>
<gene>
    <name evidence="3" type="ORF">FA14DRAFT_177820</name>
</gene>
<dbReference type="RefSeq" id="XP_025358858.1">
    <property type="nucleotide sequence ID" value="XM_025500779.1"/>
</dbReference>
<evidence type="ECO:0000313" key="4">
    <source>
        <dbReference type="Proteomes" id="UP000245771"/>
    </source>
</evidence>
<feature type="signal peptide" evidence="2">
    <location>
        <begin position="1"/>
        <end position="23"/>
    </location>
</feature>
<evidence type="ECO:0000313" key="3">
    <source>
        <dbReference type="EMBL" id="PWN38556.1"/>
    </source>
</evidence>
<reference evidence="3 4" key="1">
    <citation type="journal article" date="2018" name="Mol. Biol. Evol.">
        <title>Broad Genomic Sampling Reveals a Smut Pathogenic Ancestry of the Fungal Clade Ustilaginomycotina.</title>
        <authorList>
            <person name="Kijpornyongpan T."/>
            <person name="Mondo S.J."/>
            <person name="Barry K."/>
            <person name="Sandor L."/>
            <person name="Lee J."/>
            <person name="Lipzen A."/>
            <person name="Pangilinan J."/>
            <person name="LaButti K."/>
            <person name="Hainaut M."/>
            <person name="Henrissat B."/>
            <person name="Grigoriev I.V."/>
            <person name="Spatafora J.W."/>
            <person name="Aime M.C."/>
        </authorList>
    </citation>
    <scope>NUCLEOTIDE SEQUENCE [LARGE SCALE GENOMIC DNA]</scope>
    <source>
        <strain evidence="3 4">MCA 3882</strain>
    </source>
</reference>
<keyword evidence="4" id="KW-1185">Reference proteome</keyword>
<accession>A0A316VLW2</accession>